<keyword evidence="2" id="KW-1185">Reference proteome</keyword>
<accession>A0A427XVU6</accession>
<comment type="caution">
    <text evidence="1">The sequence shown here is derived from an EMBL/GenBank/DDBJ whole genome shotgun (WGS) entry which is preliminary data.</text>
</comment>
<reference evidence="1 2" key="1">
    <citation type="submission" date="2018-11" db="EMBL/GenBank/DDBJ databases">
        <title>Genome sequence of Saitozyma podzolica DSM 27192.</title>
        <authorList>
            <person name="Aliyu H."/>
            <person name="Gorte O."/>
            <person name="Ochsenreither K."/>
        </authorList>
    </citation>
    <scope>NUCLEOTIDE SEQUENCE [LARGE SCALE GENOMIC DNA]</scope>
    <source>
        <strain evidence="1 2">DSM 27192</strain>
    </source>
</reference>
<proteinExistence type="predicted"/>
<dbReference type="EMBL" id="RSCD01000025">
    <property type="protein sequence ID" value="RSH83036.1"/>
    <property type="molecule type" value="Genomic_DNA"/>
</dbReference>
<gene>
    <name evidence="1" type="ORF">EHS25_005746</name>
</gene>
<name>A0A427XVU6_9TREE</name>
<evidence type="ECO:0000313" key="1">
    <source>
        <dbReference type="EMBL" id="RSH83036.1"/>
    </source>
</evidence>
<dbReference type="AlphaFoldDB" id="A0A427XVU6"/>
<evidence type="ECO:0000313" key="2">
    <source>
        <dbReference type="Proteomes" id="UP000279259"/>
    </source>
</evidence>
<organism evidence="1 2">
    <name type="scientific">Saitozyma podzolica</name>
    <dbReference type="NCBI Taxonomy" id="1890683"/>
    <lineage>
        <taxon>Eukaryota</taxon>
        <taxon>Fungi</taxon>
        <taxon>Dikarya</taxon>
        <taxon>Basidiomycota</taxon>
        <taxon>Agaricomycotina</taxon>
        <taxon>Tremellomycetes</taxon>
        <taxon>Tremellales</taxon>
        <taxon>Trimorphomycetaceae</taxon>
        <taxon>Saitozyma</taxon>
    </lineage>
</organism>
<protein>
    <submittedName>
        <fullName evidence="1">Uncharacterized protein</fullName>
    </submittedName>
</protein>
<sequence length="131" mass="14061">MRKIVDTSHVAVIFQPTPSPFFTSSITASDRATTAISSTQTYNDAGPRSCLNESSAGHATVPILPYSKFLPLGSSHSLLSRCYRGARPTGPSRMSCSSSPSLSVRTPTYAECNVRGNVRTPIGSDQYRPPH</sequence>
<dbReference type="Proteomes" id="UP000279259">
    <property type="component" value="Unassembled WGS sequence"/>
</dbReference>